<sequence length="84" mass="10114">MKWIDIRKAYPDKWLVIEGLETRMQGDTKYYDNISVMESFDDGTKAMKLCNSLHKEYPRRDFHFVHTSHKKLEIPLKRWIGIRG</sequence>
<keyword evidence="2" id="KW-1185">Reference proteome</keyword>
<evidence type="ECO:0000313" key="1">
    <source>
        <dbReference type="EMBL" id="QTA89571.1"/>
    </source>
</evidence>
<dbReference type="AlphaFoldDB" id="A0A975BQ32"/>
<dbReference type="EMBL" id="CP061800">
    <property type="protein sequence ID" value="QTA89571.1"/>
    <property type="molecule type" value="Genomic_DNA"/>
</dbReference>
<evidence type="ECO:0008006" key="3">
    <source>
        <dbReference type="Google" id="ProtNLM"/>
    </source>
</evidence>
<dbReference type="KEGG" id="dmm:dnm_056270"/>
<proteinExistence type="predicted"/>
<protein>
    <recommendedName>
        <fullName evidence="3">DUF5678 domain-containing protein</fullName>
    </recommendedName>
</protein>
<reference evidence="1" key="1">
    <citation type="journal article" date="2021" name="Microb. Physiol.">
        <title>Proteogenomic Insights into the Physiology of Marine, Sulfate-Reducing, Filamentous Desulfonema limicola and Desulfonema magnum.</title>
        <authorList>
            <person name="Schnaars V."/>
            <person name="Wohlbrand L."/>
            <person name="Scheve S."/>
            <person name="Hinrichs C."/>
            <person name="Reinhardt R."/>
            <person name="Rabus R."/>
        </authorList>
    </citation>
    <scope>NUCLEOTIDE SEQUENCE</scope>
    <source>
        <strain evidence="1">4be13</strain>
    </source>
</reference>
<organism evidence="1 2">
    <name type="scientific">Desulfonema magnum</name>
    <dbReference type="NCBI Taxonomy" id="45655"/>
    <lineage>
        <taxon>Bacteria</taxon>
        <taxon>Pseudomonadati</taxon>
        <taxon>Thermodesulfobacteriota</taxon>
        <taxon>Desulfobacteria</taxon>
        <taxon>Desulfobacterales</taxon>
        <taxon>Desulfococcaceae</taxon>
        <taxon>Desulfonema</taxon>
    </lineage>
</organism>
<name>A0A975BQ32_9BACT</name>
<accession>A0A975BQ32</accession>
<gene>
    <name evidence="1" type="ORF">dnm_056270</name>
</gene>
<dbReference type="Proteomes" id="UP000663722">
    <property type="component" value="Chromosome"/>
</dbReference>
<evidence type="ECO:0000313" key="2">
    <source>
        <dbReference type="Proteomes" id="UP000663722"/>
    </source>
</evidence>
<dbReference type="RefSeq" id="WP_207678135.1">
    <property type="nucleotide sequence ID" value="NZ_CP061800.1"/>
</dbReference>